<accession>A0A2T5C597</accession>
<dbReference type="Proteomes" id="UP000243525">
    <property type="component" value="Unassembled WGS sequence"/>
</dbReference>
<sequence length="44" mass="5134">MSFVFRGDAGSRTRVQTRKQYAFYMLSLDLIFEQGLDQGHRPLP</sequence>
<comment type="caution">
    <text evidence="1">The sequence shown here is derived from an EMBL/GenBank/DDBJ whole genome shotgun (WGS) entry which is preliminary data.</text>
</comment>
<evidence type="ECO:0000313" key="1">
    <source>
        <dbReference type="EMBL" id="PTN10059.1"/>
    </source>
</evidence>
<dbReference type="EMBL" id="QAAD01000002">
    <property type="protein sequence ID" value="PTN10059.1"/>
    <property type="molecule type" value="Genomic_DNA"/>
</dbReference>
<reference evidence="1 2" key="1">
    <citation type="submission" date="2018-04" db="EMBL/GenBank/DDBJ databases">
        <title>Genomic Encyclopedia of Archaeal and Bacterial Type Strains, Phase II (KMG-II): from individual species to whole genera.</title>
        <authorList>
            <person name="Goeker M."/>
        </authorList>
    </citation>
    <scope>NUCLEOTIDE SEQUENCE [LARGE SCALE GENOMIC DNA]</scope>
    <source>
        <strain evidence="1 2">DSM 28823</strain>
    </source>
</reference>
<evidence type="ECO:0000313" key="2">
    <source>
        <dbReference type="Proteomes" id="UP000243525"/>
    </source>
</evidence>
<organism evidence="1 2">
    <name type="scientific">Mangrovibacterium marinum</name>
    <dbReference type="NCBI Taxonomy" id="1639118"/>
    <lineage>
        <taxon>Bacteria</taxon>
        <taxon>Pseudomonadati</taxon>
        <taxon>Bacteroidota</taxon>
        <taxon>Bacteroidia</taxon>
        <taxon>Marinilabiliales</taxon>
        <taxon>Prolixibacteraceae</taxon>
        <taxon>Mangrovibacterium</taxon>
    </lineage>
</organism>
<proteinExistence type="predicted"/>
<name>A0A2T5C597_9BACT</name>
<gene>
    <name evidence="1" type="ORF">C8N47_10242</name>
</gene>
<keyword evidence="2" id="KW-1185">Reference proteome</keyword>
<protein>
    <submittedName>
        <fullName evidence="1">Uncharacterized protein</fullName>
    </submittedName>
</protein>
<dbReference type="AlphaFoldDB" id="A0A2T5C597"/>